<protein>
    <submittedName>
        <fullName evidence="8">Glycoside hydrolase family 43 protein</fullName>
    </submittedName>
</protein>
<dbReference type="Gene3D" id="2.60.120.200">
    <property type="match status" value="1"/>
</dbReference>
<feature type="active site" description="Proton donor" evidence="4">
    <location>
        <position position="174"/>
    </location>
</feature>
<evidence type="ECO:0000256" key="5">
    <source>
        <dbReference type="PIRSR" id="PIRSR606710-2"/>
    </source>
</evidence>
<sequence>MQYTNPVIPGFYPDPSICRVGEDYYLVTSSFQYFPGVPIFHSIDLVNWEQIGHVLTTEQQLPLTNVPSSCGIFAPTIRYHEGWFYMVTTNVGGIGNFYVKTQNPAGTWSDPIRVAQDGIDPSLLFDEDGSVYFQSTRSGDQGDGVYQCEIDIETGDMLTDSRLIWTGTGGAYPEAPHLYRIGDYYYLMLAEGGTEYGHMETIARSKQPYGPFEACPHNPILSHRSLKSSIHATGHADIIEAHDGSWWAVFLGIRPASYPMRHHLGREVFLAPVTWTEDQWPIIGNGGRVEPVMDAPQFIGNPLPKKPIRDDFDQAELGVDWTFLRNPRPDSWSLTERAGYLALRGDSVTLGDIGSPAYIGRRLSHFKSRVTTSVEFEPAVDGDEAGLTVYMNEKYHYELAIASVNGCKKIIFRRTAGSLKVEEHYDCPSGPVQLEVQTDREYFTFSFRDSAGFVSVTAGTAETAFLSTEVASGFTGVMIAMFAASPAGDAVPSYFDWYEYEPQDE</sequence>
<dbReference type="EMBL" id="CP118101">
    <property type="protein sequence ID" value="WDH81001.1"/>
    <property type="molecule type" value="Genomic_DNA"/>
</dbReference>
<dbReference type="GO" id="GO:0005975">
    <property type="term" value="P:carbohydrate metabolic process"/>
    <property type="evidence" value="ECO:0007669"/>
    <property type="project" value="InterPro"/>
</dbReference>
<dbReference type="InterPro" id="IPR006710">
    <property type="entry name" value="Glyco_hydro_43"/>
</dbReference>
<comment type="similarity">
    <text evidence="1 6">Belongs to the glycosyl hydrolase 43 family.</text>
</comment>
<dbReference type="EMBL" id="CP118108">
    <property type="protein sequence ID" value="WDI00715.1"/>
    <property type="molecule type" value="Genomic_DNA"/>
</dbReference>
<feature type="site" description="Important for catalytic activity, responsible for pKa modulation of the active site Glu and correct orientation of both the proton donor and substrate" evidence="5">
    <location>
        <position position="120"/>
    </location>
</feature>
<evidence type="ECO:0000256" key="4">
    <source>
        <dbReference type="PIRSR" id="PIRSR606710-1"/>
    </source>
</evidence>
<evidence type="ECO:0000313" key="11">
    <source>
        <dbReference type="Proteomes" id="UP001221519"/>
    </source>
</evidence>
<evidence type="ECO:0000313" key="10">
    <source>
        <dbReference type="Proteomes" id="UP001220962"/>
    </source>
</evidence>
<dbReference type="InterPro" id="IPR013320">
    <property type="entry name" value="ConA-like_dom_sf"/>
</dbReference>
<evidence type="ECO:0000313" key="9">
    <source>
        <dbReference type="EMBL" id="WDI00715.1"/>
    </source>
</evidence>
<dbReference type="CDD" id="cd18617">
    <property type="entry name" value="GH43_XynB-like"/>
    <property type="match status" value="1"/>
</dbReference>
<reference evidence="8 11" key="1">
    <citation type="submission" date="2023-02" db="EMBL/GenBank/DDBJ databases">
        <title>Pathogen: clinical or host-associated sample.</title>
        <authorList>
            <person name="Hergert J."/>
            <person name="Casey R."/>
            <person name="Wagner J."/>
            <person name="Young E.L."/>
            <person name="Oakeson K.F."/>
        </authorList>
    </citation>
    <scope>NUCLEOTIDE SEQUENCE</scope>
    <source>
        <strain evidence="9 11">2022CK-00829</strain>
        <strain evidence="8">2022CK-00830</strain>
    </source>
</reference>
<keyword evidence="11" id="KW-1185">Reference proteome</keyword>
<dbReference type="PANTHER" id="PTHR42812:SF12">
    <property type="entry name" value="BETA-XYLOSIDASE-RELATED"/>
    <property type="match status" value="1"/>
</dbReference>
<dbReference type="GO" id="GO:0004553">
    <property type="term" value="F:hydrolase activity, hydrolyzing O-glycosyl compounds"/>
    <property type="evidence" value="ECO:0007669"/>
    <property type="project" value="InterPro"/>
</dbReference>
<organism evidence="8 10">
    <name type="scientific">Paenibacillus urinalis</name>
    <dbReference type="NCBI Taxonomy" id="521520"/>
    <lineage>
        <taxon>Bacteria</taxon>
        <taxon>Bacillati</taxon>
        <taxon>Bacillota</taxon>
        <taxon>Bacilli</taxon>
        <taxon>Bacillales</taxon>
        <taxon>Paenibacillaceae</taxon>
        <taxon>Paenibacillus</taxon>
    </lineage>
</organism>
<dbReference type="SUPFAM" id="SSF49899">
    <property type="entry name" value="Concanavalin A-like lectins/glucanases"/>
    <property type="match status" value="1"/>
</dbReference>
<name>A0AAX3MV53_9BACL</name>
<dbReference type="PANTHER" id="PTHR42812">
    <property type="entry name" value="BETA-XYLOSIDASE"/>
    <property type="match status" value="1"/>
</dbReference>
<feature type="active site" description="Proton acceptor" evidence="4">
    <location>
        <position position="14"/>
    </location>
</feature>
<dbReference type="SUPFAM" id="SSF75005">
    <property type="entry name" value="Arabinanase/levansucrase/invertase"/>
    <property type="match status" value="1"/>
</dbReference>
<evidence type="ECO:0000256" key="6">
    <source>
        <dbReference type="RuleBase" id="RU361187"/>
    </source>
</evidence>
<dbReference type="InterPro" id="IPR023296">
    <property type="entry name" value="Glyco_hydro_beta-prop_sf"/>
</dbReference>
<proteinExistence type="inferred from homology"/>
<gene>
    <name evidence="8" type="ORF">PUW23_15825</name>
    <name evidence="9" type="ORF">PUW25_15650</name>
</gene>
<dbReference type="Gene3D" id="2.115.10.20">
    <property type="entry name" value="Glycosyl hydrolase domain, family 43"/>
    <property type="match status" value="1"/>
</dbReference>
<evidence type="ECO:0000313" key="8">
    <source>
        <dbReference type="EMBL" id="WDH81001.1"/>
    </source>
</evidence>
<accession>A0AAX3MV53</accession>
<keyword evidence="2 6" id="KW-0378">Hydrolase</keyword>
<dbReference type="RefSeq" id="WP_047910544.1">
    <property type="nucleotide sequence ID" value="NZ_CP118101.1"/>
</dbReference>
<dbReference type="Pfam" id="PF17851">
    <property type="entry name" value="GH43_C2"/>
    <property type="match status" value="1"/>
</dbReference>
<evidence type="ECO:0000259" key="7">
    <source>
        <dbReference type="Pfam" id="PF17851"/>
    </source>
</evidence>
<dbReference type="Proteomes" id="UP001221519">
    <property type="component" value="Chromosome"/>
</dbReference>
<evidence type="ECO:0000256" key="1">
    <source>
        <dbReference type="ARBA" id="ARBA00009865"/>
    </source>
</evidence>
<keyword evidence="3 6" id="KW-0326">Glycosidase</keyword>
<dbReference type="Proteomes" id="UP001220962">
    <property type="component" value="Chromosome"/>
</dbReference>
<evidence type="ECO:0000256" key="2">
    <source>
        <dbReference type="ARBA" id="ARBA00022801"/>
    </source>
</evidence>
<dbReference type="AlphaFoldDB" id="A0AAX3MV53"/>
<dbReference type="InterPro" id="IPR051795">
    <property type="entry name" value="Glycosyl_Hydrlase_43"/>
</dbReference>
<dbReference type="InterPro" id="IPR041542">
    <property type="entry name" value="GH43_C2"/>
</dbReference>
<evidence type="ECO:0000256" key="3">
    <source>
        <dbReference type="ARBA" id="ARBA00023295"/>
    </source>
</evidence>
<dbReference type="Pfam" id="PF04616">
    <property type="entry name" value="Glyco_hydro_43"/>
    <property type="match status" value="1"/>
</dbReference>
<feature type="domain" description="Beta-xylosidase C-terminal Concanavalin A-like" evidence="7">
    <location>
        <begin position="309"/>
        <end position="501"/>
    </location>
</feature>